<keyword evidence="2" id="KW-1185">Reference proteome</keyword>
<name>A0A3N4JDM9_9PEZI</name>
<protein>
    <submittedName>
        <fullName evidence="1">Uncharacterized protein</fullName>
    </submittedName>
</protein>
<organism evidence="1 2">
    <name type="scientific">Choiromyces venosus 120613-1</name>
    <dbReference type="NCBI Taxonomy" id="1336337"/>
    <lineage>
        <taxon>Eukaryota</taxon>
        <taxon>Fungi</taxon>
        <taxon>Dikarya</taxon>
        <taxon>Ascomycota</taxon>
        <taxon>Pezizomycotina</taxon>
        <taxon>Pezizomycetes</taxon>
        <taxon>Pezizales</taxon>
        <taxon>Tuberaceae</taxon>
        <taxon>Choiromyces</taxon>
    </lineage>
</organism>
<accession>A0A3N4JDM9</accession>
<dbReference type="Proteomes" id="UP000276215">
    <property type="component" value="Unassembled WGS sequence"/>
</dbReference>
<evidence type="ECO:0000313" key="1">
    <source>
        <dbReference type="EMBL" id="RPA96369.1"/>
    </source>
</evidence>
<reference evidence="1 2" key="1">
    <citation type="journal article" date="2018" name="Nat. Ecol. Evol.">
        <title>Pezizomycetes genomes reveal the molecular basis of ectomycorrhizal truffle lifestyle.</title>
        <authorList>
            <person name="Murat C."/>
            <person name="Payen T."/>
            <person name="Noel B."/>
            <person name="Kuo A."/>
            <person name="Morin E."/>
            <person name="Chen J."/>
            <person name="Kohler A."/>
            <person name="Krizsan K."/>
            <person name="Balestrini R."/>
            <person name="Da Silva C."/>
            <person name="Montanini B."/>
            <person name="Hainaut M."/>
            <person name="Levati E."/>
            <person name="Barry K.W."/>
            <person name="Belfiori B."/>
            <person name="Cichocki N."/>
            <person name="Clum A."/>
            <person name="Dockter R.B."/>
            <person name="Fauchery L."/>
            <person name="Guy J."/>
            <person name="Iotti M."/>
            <person name="Le Tacon F."/>
            <person name="Lindquist E.A."/>
            <person name="Lipzen A."/>
            <person name="Malagnac F."/>
            <person name="Mello A."/>
            <person name="Molinier V."/>
            <person name="Miyauchi S."/>
            <person name="Poulain J."/>
            <person name="Riccioni C."/>
            <person name="Rubini A."/>
            <person name="Sitrit Y."/>
            <person name="Splivallo R."/>
            <person name="Traeger S."/>
            <person name="Wang M."/>
            <person name="Zifcakova L."/>
            <person name="Wipf D."/>
            <person name="Zambonelli A."/>
            <person name="Paolocci F."/>
            <person name="Nowrousian M."/>
            <person name="Ottonello S."/>
            <person name="Baldrian P."/>
            <person name="Spatafora J.W."/>
            <person name="Henrissat B."/>
            <person name="Nagy L.G."/>
            <person name="Aury J.M."/>
            <person name="Wincker P."/>
            <person name="Grigoriev I.V."/>
            <person name="Bonfante P."/>
            <person name="Martin F.M."/>
        </authorList>
    </citation>
    <scope>NUCLEOTIDE SEQUENCE [LARGE SCALE GENOMIC DNA]</scope>
    <source>
        <strain evidence="1 2">120613-1</strain>
    </source>
</reference>
<sequence>MSLPLNQDTINAMAHWTTLPLSPLGGSRSPMKSPRPYSPSLFPPGSPHRVPLQAFLLIFSKIEHTTNCLNKAINIGNRIVAQGSTFLNVRKELGCNATCYIQLANIASAEDISPKINAPLLGFRTSLQKIFRGQAVDMVDPEALVQLAAQTSTFRPSQESPITVS</sequence>
<gene>
    <name evidence="1" type="ORF">L873DRAFT_1791701</name>
</gene>
<dbReference type="EMBL" id="ML120415">
    <property type="protein sequence ID" value="RPA96369.1"/>
    <property type="molecule type" value="Genomic_DNA"/>
</dbReference>
<dbReference type="AlphaFoldDB" id="A0A3N4JDM9"/>
<proteinExistence type="predicted"/>
<evidence type="ECO:0000313" key="2">
    <source>
        <dbReference type="Proteomes" id="UP000276215"/>
    </source>
</evidence>